<dbReference type="PANTHER" id="PTHR33198">
    <property type="entry name" value="ANK_REP_REGION DOMAIN-CONTAINING PROTEIN-RELATED"/>
    <property type="match status" value="1"/>
</dbReference>
<protein>
    <submittedName>
        <fullName evidence="1">Uncharacterized protein</fullName>
    </submittedName>
</protein>
<proteinExistence type="predicted"/>
<comment type="caution">
    <text evidence="1">The sequence shown here is derived from an EMBL/GenBank/DDBJ whole genome shotgun (WGS) entry which is preliminary data.</text>
</comment>
<feature type="non-terminal residue" evidence="1">
    <location>
        <position position="1"/>
    </location>
</feature>
<name>A0ABN8LQF3_9CNID</name>
<gene>
    <name evidence="1" type="ORF">PEVE_00002878</name>
</gene>
<accession>A0ABN8LQF3</accession>
<feature type="non-terminal residue" evidence="1">
    <location>
        <position position="86"/>
    </location>
</feature>
<dbReference type="Proteomes" id="UP001159427">
    <property type="component" value="Unassembled WGS sequence"/>
</dbReference>
<reference evidence="1 2" key="1">
    <citation type="submission" date="2022-05" db="EMBL/GenBank/DDBJ databases">
        <authorList>
            <consortium name="Genoscope - CEA"/>
            <person name="William W."/>
        </authorList>
    </citation>
    <scope>NUCLEOTIDE SEQUENCE [LARGE SCALE GENOMIC DNA]</scope>
</reference>
<organism evidence="1 2">
    <name type="scientific">Porites evermanni</name>
    <dbReference type="NCBI Taxonomy" id="104178"/>
    <lineage>
        <taxon>Eukaryota</taxon>
        <taxon>Metazoa</taxon>
        <taxon>Cnidaria</taxon>
        <taxon>Anthozoa</taxon>
        <taxon>Hexacorallia</taxon>
        <taxon>Scleractinia</taxon>
        <taxon>Fungiina</taxon>
        <taxon>Poritidae</taxon>
        <taxon>Porites</taxon>
    </lineage>
</organism>
<evidence type="ECO:0000313" key="2">
    <source>
        <dbReference type="Proteomes" id="UP001159427"/>
    </source>
</evidence>
<sequence>QWKQVWSAYELVTRLNEQTDEYRVAAFITCIGPKALTIHNGLLYCFNNRNQDAGESIDTYASNLRSLSDTCNFGTLKDEMIRDRIV</sequence>
<evidence type="ECO:0000313" key="1">
    <source>
        <dbReference type="EMBL" id="CAH3019511.1"/>
    </source>
</evidence>
<dbReference type="EMBL" id="CALNXI010000117">
    <property type="protein sequence ID" value="CAH3019511.1"/>
    <property type="molecule type" value="Genomic_DNA"/>
</dbReference>
<keyword evidence="2" id="KW-1185">Reference proteome</keyword>